<keyword evidence="1" id="KW-0677">Repeat</keyword>
<gene>
    <name evidence="6" type="ORF">NF556_12655</name>
</gene>
<dbReference type="CDD" id="cd03221">
    <property type="entry name" value="ABCF_EF-3"/>
    <property type="match status" value="1"/>
</dbReference>
<accession>A0ABY4YP51</accession>
<evidence type="ECO:0000313" key="7">
    <source>
        <dbReference type="Proteomes" id="UP001056455"/>
    </source>
</evidence>
<dbReference type="RefSeq" id="WP_252591286.1">
    <property type="nucleotide sequence ID" value="NZ_CP099489.1"/>
</dbReference>
<evidence type="ECO:0000256" key="3">
    <source>
        <dbReference type="ARBA" id="ARBA00022840"/>
    </source>
</evidence>
<feature type="compositionally biased region" description="Low complexity" evidence="4">
    <location>
        <begin position="1"/>
        <end position="10"/>
    </location>
</feature>
<evidence type="ECO:0000313" key="6">
    <source>
        <dbReference type="EMBL" id="USQ78488.1"/>
    </source>
</evidence>
<keyword evidence="3 6" id="KW-0067">ATP-binding</keyword>
<dbReference type="Proteomes" id="UP001056455">
    <property type="component" value="Chromosome"/>
</dbReference>
<feature type="domain" description="ABC transporter" evidence="5">
    <location>
        <begin position="358"/>
        <end position="554"/>
    </location>
</feature>
<feature type="compositionally biased region" description="Basic and acidic residues" evidence="4">
    <location>
        <begin position="12"/>
        <end position="23"/>
    </location>
</feature>
<keyword evidence="2" id="KW-0547">Nucleotide-binding</keyword>
<feature type="region of interest" description="Disordered" evidence="4">
    <location>
        <begin position="1"/>
        <end position="23"/>
    </location>
</feature>
<reference evidence="6" key="1">
    <citation type="submission" date="2022-06" db="EMBL/GenBank/DDBJ databases">
        <title>Ornithinimicrobium HY1793.</title>
        <authorList>
            <person name="Huang Y."/>
        </authorList>
    </citation>
    <scope>NUCLEOTIDE SEQUENCE</scope>
    <source>
        <strain evidence="6">HY1793</strain>
    </source>
</reference>
<dbReference type="InterPro" id="IPR003593">
    <property type="entry name" value="AAA+_ATPase"/>
</dbReference>
<dbReference type="EMBL" id="CP099489">
    <property type="protein sequence ID" value="USQ78488.1"/>
    <property type="molecule type" value="Genomic_DNA"/>
</dbReference>
<organism evidence="6 7">
    <name type="scientific">Ornithinimicrobium faecis</name>
    <dbReference type="NCBI Taxonomy" id="2934158"/>
    <lineage>
        <taxon>Bacteria</taxon>
        <taxon>Bacillati</taxon>
        <taxon>Actinomycetota</taxon>
        <taxon>Actinomycetes</taxon>
        <taxon>Micrococcales</taxon>
        <taxon>Ornithinimicrobiaceae</taxon>
        <taxon>Ornithinimicrobium</taxon>
    </lineage>
</organism>
<dbReference type="SMART" id="SM00382">
    <property type="entry name" value="AAA"/>
    <property type="match status" value="2"/>
</dbReference>
<dbReference type="PANTHER" id="PTHR19211">
    <property type="entry name" value="ATP-BINDING TRANSPORT PROTEIN-RELATED"/>
    <property type="match status" value="1"/>
</dbReference>
<protein>
    <submittedName>
        <fullName evidence="6">ATP-binding cassette domain-containing protein</fullName>
    </submittedName>
</protein>
<dbReference type="SUPFAM" id="SSF52540">
    <property type="entry name" value="P-loop containing nucleoside triphosphate hydrolases"/>
    <property type="match status" value="2"/>
</dbReference>
<dbReference type="Gene3D" id="3.40.50.300">
    <property type="entry name" value="P-loop containing nucleotide triphosphate hydrolases"/>
    <property type="match status" value="2"/>
</dbReference>
<proteinExistence type="predicted"/>
<dbReference type="PROSITE" id="PS50893">
    <property type="entry name" value="ABC_TRANSPORTER_2"/>
    <property type="match status" value="2"/>
</dbReference>
<keyword evidence="7" id="KW-1185">Reference proteome</keyword>
<evidence type="ECO:0000256" key="2">
    <source>
        <dbReference type="ARBA" id="ARBA00022741"/>
    </source>
</evidence>
<dbReference type="InterPro" id="IPR003439">
    <property type="entry name" value="ABC_transporter-like_ATP-bd"/>
</dbReference>
<dbReference type="GO" id="GO:0005524">
    <property type="term" value="F:ATP binding"/>
    <property type="evidence" value="ECO:0007669"/>
    <property type="project" value="UniProtKB-KW"/>
</dbReference>
<sequence length="555" mass="60009">MTTFPVVSSSSRRHDSGDGVPARDRAQLIATDLSITRGGTLVLDRVGLTVGPRSRLAVVGENGRGKSTLLHALAGHLVPTSGTVRVVGRIGLAEQEMDVDTTPTVGDLTDEAVAGARAALAEFDLATQALADGEEEADQRYADALDRAERFDAWDADRRLELALDALGACTDRDRLLAELSVGQRYRVRLACLLGAEVDFLLLDEPTNHLDAAGLRFLTDRILRHPGGVVVVSHDRALLQEVADQVIDLDPTRDGRPRVYGGGYDGWQQGRRAELARWRQDHEAQVAERARLQDSVRAAQDRLSTGWRPDRGTGKHTRQSAAPGIVQALHRGQAALEEFEVDVPEPPLTFRMPTLPRARTSTLVRAEEVSETDRLGSPVSLAMRSGDRLLVTGANGAGKSTLLAVLAGVLEPSHGGLHRGQHARITLVTQETSRLSSSGTAEQAFDTKLGQLVSRGVLTRGQETSLGSYGLLDGVARRTPVSRLSKGQLRRLDLAMRLAEQPHVLLLDEPTNHLSIPLVEELTPALESTEAAVVVATHDRQLLADLSHWPRLDLG</sequence>
<evidence type="ECO:0000256" key="4">
    <source>
        <dbReference type="SAM" id="MobiDB-lite"/>
    </source>
</evidence>
<evidence type="ECO:0000259" key="5">
    <source>
        <dbReference type="PROSITE" id="PS50893"/>
    </source>
</evidence>
<name>A0ABY4YP51_9MICO</name>
<dbReference type="Pfam" id="PF00005">
    <property type="entry name" value="ABC_tran"/>
    <property type="match status" value="2"/>
</dbReference>
<dbReference type="InterPro" id="IPR027417">
    <property type="entry name" value="P-loop_NTPase"/>
</dbReference>
<dbReference type="PANTHER" id="PTHR19211:SF123">
    <property type="entry name" value="ABC TRANSPORTER"/>
    <property type="match status" value="1"/>
</dbReference>
<dbReference type="InterPro" id="IPR050611">
    <property type="entry name" value="ABCF"/>
</dbReference>
<evidence type="ECO:0000256" key="1">
    <source>
        <dbReference type="ARBA" id="ARBA00022737"/>
    </source>
</evidence>
<feature type="domain" description="ABC transporter" evidence="5">
    <location>
        <begin position="28"/>
        <end position="276"/>
    </location>
</feature>